<dbReference type="SMART" id="SM00448">
    <property type="entry name" value="REC"/>
    <property type="match status" value="1"/>
</dbReference>
<dbReference type="SMART" id="SM00086">
    <property type="entry name" value="PAC"/>
    <property type="match status" value="5"/>
</dbReference>
<keyword evidence="12" id="KW-0472">Membrane</keyword>
<dbReference type="InterPro" id="IPR036097">
    <property type="entry name" value="HisK_dim/P_sf"/>
</dbReference>
<evidence type="ECO:0000259" key="17">
    <source>
        <dbReference type="PROSITE" id="PS50110"/>
    </source>
</evidence>
<dbReference type="Pfam" id="PF08448">
    <property type="entry name" value="PAS_4"/>
    <property type="match status" value="1"/>
</dbReference>
<keyword evidence="10" id="KW-0067">ATP-binding</keyword>
<protein>
    <recommendedName>
        <fullName evidence="14">Sensor protein FixL</fullName>
        <ecNumber evidence="4">2.7.13.3</ecNumber>
    </recommendedName>
</protein>
<dbReference type="InterPro" id="IPR001789">
    <property type="entry name" value="Sig_transdc_resp-reg_receiver"/>
</dbReference>
<comment type="catalytic activity">
    <reaction evidence="1">
        <text>ATP + protein L-histidine = ADP + protein N-phospho-L-histidine.</text>
        <dbReference type="EC" id="2.7.13.3"/>
    </reaction>
</comment>
<evidence type="ECO:0000256" key="3">
    <source>
        <dbReference type="ARBA" id="ARBA00004314"/>
    </source>
</evidence>
<dbReference type="FunFam" id="3.30.565.10:FF:000023">
    <property type="entry name" value="PAS domain-containing sensor histidine kinase"/>
    <property type="match status" value="1"/>
</dbReference>
<keyword evidence="9" id="KW-0418">Kinase</keyword>
<keyword evidence="11" id="KW-0902">Two-component regulatory system</keyword>
<feature type="domain" description="PAS" evidence="18">
    <location>
        <begin position="477"/>
        <end position="549"/>
    </location>
</feature>
<evidence type="ECO:0000256" key="6">
    <source>
        <dbReference type="ARBA" id="ARBA00022553"/>
    </source>
</evidence>
<dbReference type="Pfam" id="PF00989">
    <property type="entry name" value="PAS"/>
    <property type="match status" value="1"/>
</dbReference>
<evidence type="ECO:0000256" key="10">
    <source>
        <dbReference type="ARBA" id="ARBA00022840"/>
    </source>
</evidence>
<feature type="domain" description="PAS" evidence="18">
    <location>
        <begin position="217"/>
        <end position="287"/>
    </location>
</feature>
<evidence type="ECO:0000256" key="12">
    <source>
        <dbReference type="ARBA" id="ARBA00023136"/>
    </source>
</evidence>
<dbReference type="InterPro" id="IPR003594">
    <property type="entry name" value="HATPase_dom"/>
</dbReference>
<dbReference type="SMART" id="SM00091">
    <property type="entry name" value="PAS"/>
    <property type="match status" value="6"/>
</dbReference>
<dbReference type="Gene3D" id="3.30.450.40">
    <property type="match status" value="1"/>
</dbReference>
<dbReference type="GO" id="GO:0045121">
    <property type="term" value="C:membrane raft"/>
    <property type="evidence" value="ECO:0007669"/>
    <property type="project" value="UniProtKB-SubCell"/>
</dbReference>
<evidence type="ECO:0000313" key="21">
    <source>
        <dbReference type="Proteomes" id="UP000185766"/>
    </source>
</evidence>
<evidence type="ECO:0000259" key="16">
    <source>
        <dbReference type="PROSITE" id="PS50109"/>
    </source>
</evidence>
<dbReference type="PROSITE" id="PS50109">
    <property type="entry name" value="HIS_KIN"/>
    <property type="match status" value="1"/>
</dbReference>
<feature type="domain" description="PAC" evidence="19">
    <location>
        <begin position="553"/>
        <end position="606"/>
    </location>
</feature>
<dbReference type="CDD" id="cd00156">
    <property type="entry name" value="REC"/>
    <property type="match status" value="1"/>
</dbReference>
<dbReference type="GO" id="GO:0005524">
    <property type="term" value="F:ATP binding"/>
    <property type="evidence" value="ECO:0007669"/>
    <property type="project" value="UniProtKB-KW"/>
</dbReference>
<evidence type="ECO:0000256" key="7">
    <source>
        <dbReference type="ARBA" id="ARBA00022679"/>
    </source>
</evidence>
<dbReference type="PANTHER" id="PTHR43304:SF1">
    <property type="entry name" value="PAC DOMAIN-CONTAINING PROTEIN"/>
    <property type="match status" value="1"/>
</dbReference>
<dbReference type="FunFam" id="1.10.287.130:FF:000001">
    <property type="entry name" value="Two-component sensor histidine kinase"/>
    <property type="match status" value="1"/>
</dbReference>
<dbReference type="InterPro" id="IPR052162">
    <property type="entry name" value="Sensor_kinase/Photoreceptor"/>
</dbReference>
<evidence type="ECO:0000256" key="1">
    <source>
        <dbReference type="ARBA" id="ARBA00000085"/>
    </source>
</evidence>
<dbReference type="Gene3D" id="3.40.50.2300">
    <property type="match status" value="1"/>
</dbReference>
<gene>
    <name evidence="20" type="ORF">SAMN05216214_10827</name>
</gene>
<feature type="domain" description="Histidine kinase" evidence="16">
    <location>
        <begin position="1011"/>
        <end position="1230"/>
    </location>
</feature>
<evidence type="ECO:0000256" key="14">
    <source>
        <dbReference type="ARBA" id="ARBA00070616"/>
    </source>
</evidence>
<dbReference type="InterPro" id="IPR000700">
    <property type="entry name" value="PAS-assoc_C"/>
</dbReference>
<dbReference type="Proteomes" id="UP000185766">
    <property type="component" value="Unassembled WGS sequence"/>
</dbReference>
<dbReference type="InterPro" id="IPR001610">
    <property type="entry name" value="PAC"/>
</dbReference>
<dbReference type="PRINTS" id="PR00344">
    <property type="entry name" value="BCTRLSENSOR"/>
</dbReference>
<keyword evidence="8" id="KW-0547">Nucleotide-binding</keyword>
<keyword evidence="5" id="KW-1003">Cell membrane</keyword>
<evidence type="ECO:0000256" key="8">
    <source>
        <dbReference type="ARBA" id="ARBA00022741"/>
    </source>
</evidence>
<comment type="subcellular location">
    <subcellularLocation>
        <location evidence="2">Cell membrane</location>
    </subcellularLocation>
    <subcellularLocation>
        <location evidence="3">Membrane raft</location>
        <topology evidence="3">Multi-pass membrane protein</topology>
    </subcellularLocation>
</comment>
<feature type="domain" description="PAC" evidence="19">
    <location>
        <begin position="696"/>
        <end position="748"/>
    </location>
</feature>
<evidence type="ECO:0000259" key="18">
    <source>
        <dbReference type="PROSITE" id="PS50112"/>
    </source>
</evidence>
<dbReference type="SUPFAM" id="SSF55785">
    <property type="entry name" value="PYP-like sensor domain (PAS domain)"/>
    <property type="match status" value="6"/>
</dbReference>
<evidence type="ECO:0000256" key="15">
    <source>
        <dbReference type="PROSITE-ProRule" id="PRU00169"/>
    </source>
</evidence>
<reference evidence="20 21" key="1">
    <citation type="submission" date="2016-10" db="EMBL/GenBank/DDBJ databases">
        <authorList>
            <person name="de Groot N.N."/>
        </authorList>
    </citation>
    <scope>NUCLEOTIDE SEQUENCE [LARGE SCALE GENOMIC DNA]</scope>
    <source>
        <strain evidence="20 21">JCM 19513</strain>
    </source>
</reference>
<keyword evidence="21" id="KW-1185">Reference proteome</keyword>
<evidence type="ECO:0000256" key="2">
    <source>
        <dbReference type="ARBA" id="ARBA00004236"/>
    </source>
</evidence>
<dbReference type="InterPro" id="IPR005467">
    <property type="entry name" value="His_kinase_dom"/>
</dbReference>
<feature type="modified residue" description="4-aspartylphosphate" evidence="15">
    <location>
        <position position="1411"/>
    </location>
</feature>
<dbReference type="InterPro" id="IPR013655">
    <property type="entry name" value="PAS_fold_3"/>
</dbReference>
<keyword evidence="6 15" id="KW-0597">Phosphoprotein</keyword>
<evidence type="ECO:0000256" key="13">
    <source>
        <dbReference type="ARBA" id="ARBA00059827"/>
    </source>
</evidence>
<sequence>MADNQQGAADAKSMRHLLNELQSSHQQLQRQLRLSALITRLQARFINEQDADQLFGSLLNDLLDITASEYGFIGEIKHDAQGAPYLRTYALSDIAWDEATRRFYDENAPQGLEFTNLNTLFGHTVATGEAVITNDPAKHPKSGGLPPGHPALKAYLGIPLRCGDTLVGMVGLANRAEGYDQTLLDFLAPLISTIAHIVEAFRASRERDRYQARLEQSEAFNRSVLDTVVDGIITIDPQGVIASFNPAATRIFGYSADEVLGRNITMLMPEPYRSAHDGYLLRYLQTAQRHIIGIGREVVGLRKDGSEFPLELAVSEVKLGGQHFFIGALRDISQKKAQQAAIEARDEYWQRLTERIPGAVYQFRLSATGEQRVVYASKGFNRLMGMPSADTNKHSLEALMQRIHPDDHAALLSSIQASMAEHKDWHLEFRVVHPNGEVRWLRGDSSIDSEGEGNFSWYGFLMDITASREQQAALAQSDQRWQFALTGSGDGIWDWDLRSGTVYYSPQWKSMLGYAEEDIGDGLEDFEQLIHPDDHDSLFADVQRHLSAETPVFEHEVRLRGKDGRYRWILDRGMVVERDAAGQALRVIGTHTDITPLKANEQTLRHVNAQLQNLINSAPLVSIIATDPQGLITTFSYGAEHLLGYAAEEMVGVQTPGLFHLPSEVAKRGRELSLKLGRPIEGFEVFVALPALNQPEQRRWTYVCRDGRQVPVNLNVSAMRDEQGTLTGFLGIATDISEQVQAEVQAKHSMARLQSALAEANRLALIVSRTSNAVVLTDAQGLTEWVNPSFEHVSGYSLAELKGQKPGKVLQGPQTDANTVARISKALKAGQGVREEILNYHKQGMPYWLDMEIQPVRDEAGRVTGFMAIETDITASKQAAEALQKANARTESLLEAMPDLIFELDAHGICLDYRAPDPSWLTVAPQDFLHKHFSRSLPVDVGEQLAKAIDAARTDGQSRIAAEYSHADRKGLEHDWEVLVSPQHTGGVVVIIRDISERKRMERMKNEFVSTVSHELRTPLTSIRGALGLINGGALGELPAKAGDMLRMALANSERLSLLINDLLDMDKIASGKMDFHLKPIQLHQLLAQSVAANQGYADSCQVRFVITQVDEGLWVNGDEDRLMQVLANLLSNAAKFSPPNSCVELSVSCNGERLRVNVQDYGQGIAEAFQGRIFQKFSQADSSDTRKKGGTGLGLAISKAIIERHAGEIGFTSQPGQGSCFYFELPRMDALSPMAGEPDADIIFCTVDPNAAQALREQLSSYDYQVQWLSPEALCRSKRLPANSVLLIGAKAREQLTQVDREYVEARFADVPVLLVGDVVESQVEQWPSTPVVLNWLQRPFTDQRVQRLLGWITQQVDGRVQLLHVEDDADVASLISQLCEPFADVQVAASLAEARQCLSQQRFDVLVLDLGLPDGRGGDLLADIQALPTPPEILLFSAQQPQAGEQAQATEVLIKAATSNNRLLQVLHRLVKSHRRRYAQNSDAMKPSGKEQV</sequence>
<dbReference type="SUPFAM" id="SSF47384">
    <property type="entry name" value="Homodimeric domain of signal transducing histidine kinase"/>
    <property type="match status" value="1"/>
</dbReference>
<evidence type="ECO:0000256" key="11">
    <source>
        <dbReference type="ARBA" id="ARBA00023012"/>
    </source>
</evidence>
<dbReference type="InterPro" id="IPR013656">
    <property type="entry name" value="PAS_4"/>
</dbReference>
<dbReference type="InterPro" id="IPR003661">
    <property type="entry name" value="HisK_dim/P_dom"/>
</dbReference>
<dbReference type="InterPro" id="IPR035965">
    <property type="entry name" value="PAS-like_dom_sf"/>
</dbReference>
<dbReference type="Gene3D" id="1.10.287.130">
    <property type="match status" value="1"/>
</dbReference>
<dbReference type="Gene3D" id="3.30.565.10">
    <property type="entry name" value="Histidine kinase-like ATPase, C-terminal domain"/>
    <property type="match status" value="1"/>
</dbReference>
<dbReference type="GO" id="GO:0005886">
    <property type="term" value="C:plasma membrane"/>
    <property type="evidence" value="ECO:0007669"/>
    <property type="project" value="UniProtKB-SubCell"/>
</dbReference>
<dbReference type="Gene3D" id="3.30.450.20">
    <property type="entry name" value="PAS domain"/>
    <property type="match status" value="6"/>
</dbReference>
<dbReference type="RefSeq" id="WP_074867409.1">
    <property type="nucleotide sequence ID" value="NZ_FOAS01000008.1"/>
</dbReference>
<dbReference type="EMBL" id="FOAS01000008">
    <property type="protein sequence ID" value="SEL09506.1"/>
    <property type="molecule type" value="Genomic_DNA"/>
</dbReference>
<dbReference type="SMART" id="SM00388">
    <property type="entry name" value="HisKA"/>
    <property type="match status" value="1"/>
</dbReference>
<dbReference type="Pfam" id="PF13426">
    <property type="entry name" value="PAS_9"/>
    <property type="match status" value="2"/>
</dbReference>
<dbReference type="SUPFAM" id="SSF55781">
    <property type="entry name" value="GAF domain-like"/>
    <property type="match status" value="1"/>
</dbReference>
<dbReference type="Pfam" id="PF00072">
    <property type="entry name" value="Response_reg"/>
    <property type="match status" value="1"/>
</dbReference>
<dbReference type="InterPro" id="IPR011006">
    <property type="entry name" value="CheY-like_superfamily"/>
</dbReference>
<keyword evidence="7" id="KW-0808">Transferase</keyword>
<dbReference type="InterPro" id="IPR013767">
    <property type="entry name" value="PAS_fold"/>
</dbReference>
<feature type="domain" description="PAS" evidence="18">
    <location>
        <begin position="363"/>
        <end position="422"/>
    </location>
</feature>
<dbReference type="Pfam" id="PF00512">
    <property type="entry name" value="HisKA"/>
    <property type="match status" value="1"/>
</dbReference>
<dbReference type="InterPro" id="IPR003018">
    <property type="entry name" value="GAF"/>
</dbReference>
<dbReference type="SMART" id="SM00387">
    <property type="entry name" value="HATPase_c"/>
    <property type="match status" value="1"/>
</dbReference>
<dbReference type="InterPro" id="IPR000014">
    <property type="entry name" value="PAS"/>
</dbReference>
<proteinExistence type="predicted"/>
<dbReference type="CDD" id="cd00130">
    <property type="entry name" value="PAS"/>
    <property type="match status" value="5"/>
</dbReference>
<evidence type="ECO:0000313" key="20">
    <source>
        <dbReference type="EMBL" id="SEL09506.1"/>
    </source>
</evidence>
<dbReference type="SUPFAM" id="SSF52172">
    <property type="entry name" value="CheY-like"/>
    <property type="match status" value="1"/>
</dbReference>
<feature type="domain" description="Response regulatory" evidence="17">
    <location>
        <begin position="1363"/>
        <end position="1472"/>
    </location>
</feature>
<dbReference type="GO" id="GO:0000155">
    <property type="term" value="F:phosphorelay sensor kinase activity"/>
    <property type="evidence" value="ECO:0007669"/>
    <property type="project" value="InterPro"/>
</dbReference>
<dbReference type="PROSITE" id="PS50113">
    <property type="entry name" value="PAC"/>
    <property type="match status" value="4"/>
</dbReference>
<dbReference type="EC" id="2.7.13.3" evidence="4"/>
<feature type="domain" description="PAS" evidence="18">
    <location>
        <begin position="759"/>
        <end position="830"/>
    </location>
</feature>
<evidence type="ECO:0000259" key="19">
    <source>
        <dbReference type="PROSITE" id="PS50113"/>
    </source>
</evidence>
<dbReference type="STRING" id="1429083.GCA_001885685_02200"/>
<dbReference type="NCBIfam" id="TIGR00229">
    <property type="entry name" value="sensory_box"/>
    <property type="match status" value="5"/>
</dbReference>
<dbReference type="PROSITE" id="PS50110">
    <property type="entry name" value="RESPONSE_REGULATORY"/>
    <property type="match status" value="1"/>
</dbReference>
<organism evidence="20 21">
    <name type="scientific">Atopomonas hussainii</name>
    <dbReference type="NCBI Taxonomy" id="1429083"/>
    <lineage>
        <taxon>Bacteria</taxon>
        <taxon>Pseudomonadati</taxon>
        <taxon>Pseudomonadota</taxon>
        <taxon>Gammaproteobacteria</taxon>
        <taxon>Pseudomonadales</taxon>
        <taxon>Pseudomonadaceae</taxon>
        <taxon>Atopomonas</taxon>
    </lineage>
</organism>
<feature type="domain" description="PAC" evidence="19">
    <location>
        <begin position="831"/>
        <end position="885"/>
    </location>
</feature>
<dbReference type="FunFam" id="3.30.450.20:FF:000060">
    <property type="entry name" value="Sensor protein FixL"/>
    <property type="match status" value="1"/>
</dbReference>
<dbReference type="InterPro" id="IPR036890">
    <property type="entry name" value="HATPase_C_sf"/>
</dbReference>
<dbReference type="PROSITE" id="PS50112">
    <property type="entry name" value="PAS"/>
    <property type="match status" value="5"/>
</dbReference>
<dbReference type="CDD" id="cd16922">
    <property type="entry name" value="HATPase_EvgS-ArcB-TorS-like"/>
    <property type="match status" value="1"/>
</dbReference>
<feature type="domain" description="PAS" evidence="18">
    <location>
        <begin position="607"/>
        <end position="652"/>
    </location>
</feature>
<dbReference type="PANTHER" id="PTHR43304">
    <property type="entry name" value="PHYTOCHROME-LIKE PROTEIN CPH1"/>
    <property type="match status" value="1"/>
</dbReference>
<accession>A0A1H7MDX4</accession>
<dbReference type="GO" id="GO:0006355">
    <property type="term" value="P:regulation of DNA-templated transcription"/>
    <property type="evidence" value="ECO:0007669"/>
    <property type="project" value="InterPro"/>
</dbReference>
<dbReference type="Pfam" id="PF13185">
    <property type="entry name" value="GAF_2"/>
    <property type="match status" value="1"/>
</dbReference>
<dbReference type="Pfam" id="PF08447">
    <property type="entry name" value="PAS_3"/>
    <property type="match status" value="2"/>
</dbReference>
<evidence type="ECO:0000256" key="4">
    <source>
        <dbReference type="ARBA" id="ARBA00012438"/>
    </source>
</evidence>
<dbReference type="InterPro" id="IPR004358">
    <property type="entry name" value="Sig_transdc_His_kin-like_C"/>
</dbReference>
<evidence type="ECO:0000256" key="9">
    <source>
        <dbReference type="ARBA" id="ARBA00022777"/>
    </source>
</evidence>
<comment type="function">
    <text evidence="13">Putative oxygen sensor; modulates the activity of FixJ, a transcriptional activator of nitrogen fixation fixK gene. FixL probably acts as a kinase that phosphorylates FixJ.</text>
</comment>
<dbReference type="CDD" id="cd00082">
    <property type="entry name" value="HisKA"/>
    <property type="match status" value="1"/>
</dbReference>
<dbReference type="Pfam" id="PF02518">
    <property type="entry name" value="HATPase_c"/>
    <property type="match status" value="1"/>
</dbReference>
<dbReference type="InterPro" id="IPR029016">
    <property type="entry name" value="GAF-like_dom_sf"/>
</dbReference>
<dbReference type="SUPFAM" id="SSF55874">
    <property type="entry name" value="ATPase domain of HSP90 chaperone/DNA topoisomerase II/histidine kinase"/>
    <property type="match status" value="1"/>
</dbReference>
<feature type="domain" description="PAC" evidence="19">
    <location>
        <begin position="425"/>
        <end position="476"/>
    </location>
</feature>
<name>A0A1H7MDX4_9GAMM</name>
<evidence type="ECO:0000256" key="5">
    <source>
        <dbReference type="ARBA" id="ARBA00022475"/>
    </source>
</evidence>